<dbReference type="EMBL" id="GGFL01008974">
    <property type="protein sequence ID" value="MBW73152.1"/>
    <property type="molecule type" value="Transcribed_RNA"/>
</dbReference>
<protein>
    <submittedName>
        <fullName evidence="1">Putative secreted protein</fullName>
    </submittedName>
</protein>
<proteinExistence type="predicted"/>
<name>A0A2M4D6F0_ANODA</name>
<reference evidence="1" key="1">
    <citation type="submission" date="2018-01" db="EMBL/GenBank/DDBJ databases">
        <title>An insight into the sialome of Amazonian anophelines.</title>
        <authorList>
            <person name="Ribeiro J.M."/>
            <person name="Scarpassa V."/>
            <person name="Calvo E."/>
        </authorList>
    </citation>
    <scope>NUCLEOTIDE SEQUENCE</scope>
</reference>
<organism evidence="1">
    <name type="scientific">Anopheles darlingi</name>
    <name type="common">Mosquito</name>
    <dbReference type="NCBI Taxonomy" id="43151"/>
    <lineage>
        <taxon>Eukaryota</taxon>
        <taxon>Metazoa</taxon>
        <taxon>Ecdysozoa</taxon>
        <taxon>Arthropoda</taxon>
        <taxon>Hexapoda</taxon>
        <taxon>Insecta</taxon>
        <taxon>Pterygota</taxon>
        <taxon>Neoptera</taxon>
        <taxon>Endopterygota</taxon>
        <taxon>Diptera</taxon>
        <taxon>Nematocera</taxon>
        <taxon>Culicoidea</taxon>
        <taxon>Culicidae</taxon>
        <taxon>Anophelinae</taxon>
        <taxon>Anopheles</taxon>
    </lineage>
</organism>
<accession>A0A2M4D6F0</accession>
<evidence type="ECO:0000313" key="1">
    <source>
        <dbReference type="EMBL" id="MBW73152.1"/>
    </source>
</evidence>
<dbReference type="AlphaFoldDB" id="A0A2M4D6F0"/>
<sequence length="113" mass="12101">MVFSVAGMLVALGGLGLTMGGVFTSINSSAVSGCPLIGSHSFSTIYFSIRRRSKMAPDLGDIHGCSGTSFEMLQTSDMLIRPVKALSFPSSPGSLHNTFWVEKLLPKERTRFA</sequence>